<keyword evidence="5" id="KW-1185">Reference proteome</keyword>
<evidence type="ECO:0000313" key="4">
    <source>
        <dbReference type="EMBL" id="PWA23042.1"/>
    </source>
</evidence>
<feature type="domain" description="Anti-proliferative protein" evidence="3">
    <location>
        <begin position="88"/>
        <end position="107"/>
    </location>
</feature>
<comment type="similarity">
    <text evidence="1">Belongs to the BTG family.</text>
</comment>
<gene>
    <name evidence="4" type="ORF">CCH79_00002218</name>
</gene>
<dbReference type="STRING" id="33528.ENSGAFP00000023173"/>
<name>A0A315VIX2_GAMAF</name>
<protein>
    <recommendedName>
        <fullName evidence="3">Anti-proliferative protein domain-containing protein</fullName>
    </recommendedName>
</protein>
<evidence type="ECO:0000256" key="1">
    <source>
        <dbReference type="ARBA" id="ARBA00007989"/>
    </source>
</evidence>
<organism evidence="4 5">
    <name type="scientific">Gambusia affinis</name>
    <name type="common">Western mosquitofish</name>
    <name type="synonym">Heterandria affinis</name>
    <dbReference type="NCBI Taxonomy" id="33528"/>
    <lineage>
        <taxon>Eukaryota</taxon>
        <taxon>Metazoa</taxon>
        <taxon>Chordata</taxon>
        <taxon>Craniata</taxon>
        <taxon>Vertebrata</taxon>
        <taxon>Euteleostomi</taxon>
        <taxon>Actinopterygii</taxon>
        <taxon>Neopterygii</taxon>
        <taxon>Teleostei</taxon>
        <taxon>Neoteleostei</taxon>
        <taxon>Acanthomorphata</taxon>
        <taxon>Ovalentaria</taxon>
        <taxon>Atherinomorphae</taxon>
        <taxon>Cyprinodontiformes</taxon>
        <taxon>Poeciliidae</taxon>
        <taxon>Poeciliinae</taxon>
        <taxon>Gambusia</taxon>
    </lineage>
</organism>
<feature type="compositionally biased region" description="Polar residues" evidence="2">
    <location>
        <begin position="157"/>
        <end position="171"/>
    </location>
</feature>
<dbReference type="PANTHER" id="PTHR22978">
    <property type="entry name" value="B-CELL TRANSLOCATION GENE"/>
    <property type="match status" value="1"/>
</dbReference>
<dbReference type="SMART" id="SM00099">
    <property type="entry name" value="btg1"/>
    <property type="match status" value="1"/>
</dbReference>
<reference evidence="4 5" key="1">
    <citation type="journal article" date="2018" name="G3 (Bethesda)">
        <title>A High-Quality Reference Genome for the Invasive Mosquitofish Gambusia affinis Using a Chicago Library.</title>
        <authorList>
            <person name="Hoffberg S.L."/>
            <person name="Troendle N.J."/>
            <person name="Glenn T.C."/>
            <person name="Mahmud O."/>
            <person name="Louha S."/>
            <person name="Chalopin D."/>
            <person name="Bennetzen J.L."/>
            <person name="Mauricio R."/>
        </authorList>
    </citation>
    <scope>NUCLEOTIDE SEQUENCE [LARGE SCALE GENOMIC DNA]</scope>
    <source>
        <strain evidence="4">NE01/NJP1002.9</strain>
        <tissue evidence="4">Muscle</tissue>
    </source>
</reference>
<dbReference type="GO" id="GO:0005737">
    <property type="term" value="C:cytoplasm"/>
    <property type="evidence" value="ECO:0007669"/>
    <property type="project" value="TreeGrafter"/>
</dbReference>
<dbReference type="PROSITE" id="PS01203">
    <property type="entry name" value="BTG_2"/>
    <property type="match status" value="1"/>
</dbReference>
<proteinExistence type="inferred from homology"/>
<sequence length="359" mass="39948">MMREIAAVVFFLKRLVKKGEKLESDKIELFIERLAVALQEKFKGHWYPESPSKGQAYRCIRINRFHRQDPDLLRACRESGIKYSDLGLPRELTLWVDPGEVCCRYGEQNPCFSVATFRSDDEDDKDVAKKVTSALERVTSDYHSGSSSDEESTHSSPLTVSNSRWTHQTMNPGAPSWHPKKMVPGKGHILPRPHYGYRPRSRASHTLRSNVWIPPVYRAGPEYWDTHQNVAHMQCVALTVQSGGVPKLPMCASSGCHVTAYSALRCAPALRAAEEAQWSLDALVEQSEADVFQSVSMMITTGGQVHLPLSAARLLLAETCCCCKLPNALSTQKPLVLESQTGTLRIGLHSRDSGPSSTI</sequence>
<dbReference type="Proteomes" id="UP000250572">
    <property type="component" value="Unassembled WGS sequence"/>
</dbReference>
<comment type="caution">
    <text evidence="4">The sequence shown here is derived from an EMBL/GenBank/DDBJ whole genome shotgun (WGS) entry which is preliminary data.</text>
</comment>
<dbReference type="FunFam" id="3.90.640.90:FF:000002">
    <property type="entry name" value="BTG anti-proliferation factor 4"/>
    <property type="match status" value="1"/>
</dbReference>
<dbReference type="InterPro" id="IPR033332">
    <property type="entry name" value="BTG"/>
</dbReference>
<accession>A0A315VIX2</accession>
<feature type="region of interest" description="Disordered" evidence="2">
    <location>
        <begin position="139"/>
        <end position="180"/>
    </location>
</feature>
<dbReference type="EMBL" id="NHOQ01001678">
    <property type="protein sequence ID" value="PWA23042.1"/>
    <property type="molecule type" value="Genomic_DNA"/>
</dbReference>
<dbReference type="InterPro" id="IPR036054">
    <property type="entry name" value="BTG-like_sf"/>
</dbReference>
<evidence type="ECO:0000259" key="3">
    <source>
        <dbReference type="PROSITE" id="PS01203"/>
    </source>
</evidence>
<dbReference type="PRINTS" id="PR00310">
    <property type="entry name" value="ANTIPRLFBTG1"/>
</dbReference>
<evidence type="ECO:0000256" key="2">
    <source>
        <dbReference type="SAM" id="MobiDB-lite"/>
    </source>
</evidence>
<evidence type="ECO:0000313" key="5">
    <source>
        <dbReference type="Proteomes" id="UP000250572"/>
    </source>
</evidence>
<dbReference type="Pfam" id="PF07742">
    <property type="entry name" value="BTG"/>
    <property type="match status" value="1"/>
</dbReference>
<dbReference type="Gene3D" id="3.90.640.90">
    <property type="entry name" value="Anti-proliferative protein, N-terminal domain"/>
    <property type="match status" value="1"/>
</dbReference>
<dbReference type="GO" id="GO:0005634">
    <property type="term" value="C:nucleus"/>
    <property type="evidence" value="ECO:0007669"/>
    <property type="project" value="TreeGrafter"/>
</dbReference>
<dbReference type="AlphaFoldDB" id="A0A315VIX2"/>
<dbReference type="SUPFAM" id="SSF160696">
    <property type="entry name" value="BTG domain-like"/>
    <property type="match status" value="1"/>
</dbReference>
<dbReference type="PANTHER" id="PTHR22978:SF6">
    <property type="entry name" value="PROTEIN BTG3"/>
    <property type="match status" value="1"/>
</dbReference>
<dbReference type="InterPro" id="IPR002087">
    <property type="entry name" value="Anti_prolifrtn"/>
</dbReference>